<gene>
    <name evidence="3" type="ORF">HNAJ_LOCUS12900</name>
</gene>
<keyword evidence="2" id="KW-1133">Transmembrane helix</keyword>
<keyword evidence="2" id="KW-0472">Membrane</keyword>
<sequence length="146" mass="15898">MQRDPDKDNWQQVDEKSGGSEPTSCLLASQYLWLSVSCLLASQYLWLSVALCLLASQYLSLSVVVFRTGHRIRAGHRIRWVFSVPSKLSNGFDSWPKLNSATASILGQSATASIPGQSVISESANCSILSQSAISESATVHYFSLV</sequence>
<feature type="transmembrane region" description="Helical" evidence="2">
    <location>
        <begin position="44"/>
        <end position="66"/>
    </location>
</feature>
<accession>A0A0R3TYH7</accession>
<evidence type="ECO:0000313" key="4">
    <source>
        <dbReference type="Proteomes" id="UP000278807"/>
    </source>
</evidence>
<dbReference type="EMBL" id="UZAE01014774">
    <property type="protein sequence ID" value="VDO14408.1"/>
    <property type="molecule type" value="Genomic_DNA"/>
</dbReference>
<keyword evidence="2" id="KW-0812">Transmembrane</keyword>
<reference evidence="3 4" key="2">
    <citation type="submission" date="2018-11" db="EMBL/GenBank/DDBJ databases">
        <authorList>
            <consortium name="Pathogen Informatics"/>
        </authorList>
    </citation>
    <scope>NUCLEOTIDE SEQUENCE [LARGE SCALE GENOMIC DNA]</scope>
</reference>
<protein>
    <submittedName>
        <fullName evidence="5">Golgi apparatus membrane protein TVP23</fullName>
    </submittedName>
</protein>
<evidence type="ECO:0000313" key="5">
    <source>
        <dbReference type="WBParaSite" id="HNAJ_0001292601-mRNA-1"/>
    </source>
</evidence>
<feature type="compositionally biased region" description="Basic and acidic residues" evidence="1">
    <location>
        <begin position="1"/>
        <end position="18"/>
    </location>
</feature>
<dbReference type="Proteomes" id="UP000278807">
    <property type="component" value="Unassembled WGS sequence"/>
</dbReference>
<evidence type="ECO:0000313" key="3">
    <source>
        <dbReference type="EMBL" id="VDO14408.1"/>
    </source>
</evidence>
<evidence type="ECO:0000256" key="1">
    <source>
        <dbReference type="SAM" id="MobiDB-lite"/>
    </source>
</evidence>
<proteinExistence type="predicted"/>
<dbReference type="AlphaFoldDB" id="A0A0R3TYH7"/>
<reference evidence="5" key="1">
    <citation type="submission" date="2017-02" db="UniProtKB">
        <authorList>
            <consortium name="WormBaseParasite"/>
        </authorList>
    </citation>
    <scope>IDENTIFICATION</scope>
</reference>
<feature type="region of interest" description="Disordered" evidence="1">
    <location>
        <begin position="1"/>
        <end position="22"/>
    </location>
</feature>
<organism evidence="5">
    <name type="scientific">Rodentolepis nana</name>
    <name type="common">Dwarf tapeworm</name>
    <name type="synonym">Hymenolepis nana</name>
    <dbReference type="NCBI Taxonomy" id="102285"/>
    <lineage>
        <taxon>Eukaryota</taxon>
        <taxon>Metazoa</taxon>
        <taxon>Spiralia</taxon>
        <taxon>Lophotrochozoa</taxon>
        <taxon>Platyhelminthes</taxon>
        <taxon>Cestoda</taxon>
        <taxon>Eucestoda</taxon>
        <taxon>Cyclophyllidea</taxon>
        <taxon>Hymenolepididae</taxon>
        <taxon>Rodentolepis</taxon>
    </lineage>
</organism>
<dbReference type="WBParaSite" id="HNAJ_0001292601-mRNA-1">
    <property type="protein sequence ID" value="HNAJ_0001292601-mRNA-1"/>
    <property type="gene ID" value="HNAJ_0001292601"/>
</dbReference>
<evidence type="ECO:0000256" key="2">
    <source>
        <dbReference type="SAM" id="Phobius"/>
    </source>
</evidence>
<name>A0A0R3TYH7_RODNA</name>
<keyword evidence="4" id="KW-1185">Reference proteome</keyword>